<protein>
    <recommendedName>
        <fullName evidence="3">Large ribosomal RNA subunit accumulation protein YceD</fullName>
    </recommendedName>
    <alternativeName>
        <fullName evidence="5">23S rRNA accumulation protein YceD</fullName>
    </alternativeName>
</protein>
<dbReference type="Proteomes" id="UP000196573">
    <property type="component" value="Unassembled WGS sequence"/>
</dbReference>
<dbReference type="GO" id="GO:0005829">
    <property type="term" value="C:cytosol"/>
    <property type="evidence" value="ECO:0007669"/>
    <property type="project" value="TreeGrafter"/>
</dbReference>
<dbReference type="EMBL" id="FWPT01000007">
    <property type="protein sequence ID" value="SMA49168.1"/>
    <property type="molecule type" value="Genomic_DNA"/>
</dbReference>
<feature type="region of interest" description="Disordered" evidence="6">
    <location>
        <begin position="144"/>
        <end position="179"/>
    </location>
</feature>
<keyword evidence="4" id="KW-0690">Ribosome biogenesis</keyword>
<evidence type="ECO:0000313" key="7">
    <source>
        <dbReference type="EMBL" id="SMA49168.1"/>
    </source>
</evidence>
<dbReference type="PANTHER" id="PTHR38099">
    <property type="entry name" value="LARGE RIBOSOMAL RNA SUBUNIT ACCUMULATION PROTEIN YCED"/>
    <property type="match status" value="1"/>
</dbReference>
<dbReference type="InterPro" id="IPR003772">
    <property type="entry name" value="YceD"/>
</dbReference>
<organism evidence="7 8">
    <name type="scientific">Parendozoicomonas haliclonae</name>
    <dbReference type="NCBI Taxonomy" id="1960125"/>
    <lineage>
        <taxon>Bacteria</taxon>
        <taxon>Pseudomonadati</taxon>
        <taxon>Pseudomonadota</taxon>
        <taxon>Gammaproteobacteria</taxon>
        <taxon>Oceanospirillales</taxon>
        <taxon>Endozoicomonadaceae</taxon>
        <taxon>Parendozoicomonas</taxon>
    </lineage>
</organism>
<evidence type="ECO:0000256" key="1">
    <source>
        <dbReference type="ARBA" id="ARBA00002868"/>
    </source>
</evidence>
<evidence type="ECO:0000256" key="4">
    <source>
        <dbReference type="ARBA" id="ARBA00022517"/>
    </source>
</evidence>
<sequence length="179" mass="19767">MFTGQLPKHFSPRKLAYQNAFFEGEVPVASCPRLTELLADDRGVVKVSLQFEVDEQRRPLIKGQVSTTIDMICERCLDVAEIDVVAPVSVAVVRNEEQAGNLPADLDPLIVEEEAVELLPFIEQEILLCMPGFAYHENETCHSGQEAYSTMPEGSAEELEPEPQRPNPFSVLAGLKAGK</sequence>
<dbReference type="InterPro" id="IPR039255">
    <property type="entry name" value="YceD_bac"/>
</dbReference>
<name>A0A1X7AMG6_9GAMM</name>
<proteinExistence type="inferred from homology"/>
<keyword evidence="8" id="KW-1185">Reference proteome</keyword>
<evidence type="ECO:0000256" key="3">
    <source>
        <dbReference type="ARBA" id="ARBA00015716"/>
    </source>
</evidence>
<dbReference type="Pfam" id="PF02620">
    <property type="entry name" value="YceD"/>
    <property type="match status" value="1"/>
</dbReference>
<dbReference type="PANTHER" id="PTHR38099:SF1">
    <property type="entry name" value="LARGE RIBOSOMAL RNA SUBUNIT ACCUMULATION PROTEIN YCED"/>
    <property type="match status" value="1"/>
</dbReference>
<evidence type="ECO:0000256" key="2">
    <source>
        <dbReference type="ARBA" id="ARBA00010740"/>
    </source>
</evidence>
<evidence type="ECO:0000256" key="5">
    <source>
        <dbReference type="ARBA" id="ARBA00031841"/>
    </source>
</evidence>
<comment type="function">
    <text evidence="1">Plays a role in synthesis, processing and/or stability of 23S rRNA.</text>
</comment>
<dbReference type="GO" id="GO:0042254">
    <property type="term" value="P:ribosome biogenesis"/>
    <property type="evidence" value="ECO:0007669"/>
    <property type="project" value="UniProtKB-KW"/>
</dbReference>
<dbReference type="AlphaFoldDB" id="A0A1X7AMG6"/>
<comment type="similarity">
    <text evidence="2">Belongs to the DUF177 domain family.</text>
</comment>
<reference evidence="7 8" key="1">
    <citation type="submission" date="2017-03" db="EMBL/GenBank/DDBJ databases">
        <authorList>
            <person name="Afonso C.L."/>
            <person name="Miller P.J."/>
            <person name="Scott M.A."/>
            <person name="Spackman E."/>
            <person name="Goraichik I."/>
            <person name="Dimitrov K.M."/>
            <person name="Suarez D.L."/>
            <person name="Swayne D.E."/>
        </authorList>
    </citation>
    <scope>NUCLEOTIDE SEQUENCE [LARGE SCALE GENOMIC DNA]</scope>
    <source>
        <strain evidence="7">SB41UT1</strain>
    </source>
</reference>
<evidence type="ECO:0000313" key="8">
    <source>
        <dbReference type="Proteomes" id="UP000196573"/>
    </source>
</evidence>
<evidence type="ECO:0000256" key="6">
    <source>
        <dbReference type="SAM" id="MobiDB-lite"/>
    </source>
</evidence>
<gene>
    <name evidence="7" type="ORF">EHSB41UT_03097</name>
</gene>
<accession>A0A1X7AMG6</accession>